<reference evidence="1" key="1">
    <citation type="submission" date="2016-11" db="EMBL/GenBank/DDBJ databases">
        <title>The genome of Nicotiana attenuata.</title>
        <authorList>
            <person name="Xu S."/>
            <person name="Brockmoeller T."/>
            <person name="Gaquerel E."/>
            <person name="Navarro A."/>
            <person name="Kuhl H."/>
            <person name="Gase K."/>
            <person name="Ling Z."/>
            <person name="Zhou W."/>
            <person name="Kreitzer C."/>
            <person name="Stanke M."/>
            <person name="Tang H."/>
            <person name="Lyons E."/>
            <person name="Pandey P."/>
            <person name="Pandey S.P."/>
            <person name="Timmermann B."/>
            <person name="Baldwin I.T."/>
        </authorList>
    </citation>
    <scope>NUCLEOTIDE SEQUENCE [LARGE SCALE GENOMIC DNA]</scope>
    <source>
        <strain evidence="1">UT</strain>
    </source>
</reference>
<organism evidence="1 2">
    <name type="scientific">Nicotiana attenuata</name>
    <name type="common">Coyote tobacco</name>
    <dbReference type="NCBI Taxonomy" id="49451"/>
    <lineage>
        <taxon>Eukaryota</taxon>
        <taxon>Viridiplantae</taxon>
        <taxon>Streptophyta</taxon>
        <taxon>Embryophyta</taxon>
        <taxon>Tracheophyta</taxon>
        <taxon>Spermatophyta</taxon>
        <taxon>Magnoliopsida</taxon>
        <taxon>eudicotyledons</taxon>
        <taxon>Gunneridae</taxon>
        <taxon>Pentapetalae</taxon>
        <taxon>asterids</taxon>
        <taxon>lamiids</taxon>
        <taxon>Solanales</taxon>
        <taxon>Solanaceae</taxon>
        <taxon>Nicotianoideae</taxon>
        <taxon>Nicotianeae</taxon>
        <taxon>Nicotiana</taxon>
    </lineage>
</organism>
<keyword evidence="2" id="KW-1185">Reference proteome</keyword>
<dbReference type="PANTHER" id="PTHR47592">
    <property type="entry name" value="PBF68 PROTEIN"/>
    <property type="match status" value="1"/>
</dbReference>
<dbReference type="PANTHER" id="PTHR47592:SF18">
    <property type="entry name" value="ZINC FINGER, CCHC-TYPE-RELATED"/>
    <property type="match status" value="1"/>
</dbReference>
<dbReference type="AlphaFoldDB" id="A0A314KSI5"/>
<comment type="caution">
    <text evidence="1">The sequence shown here is derived from an EMBL/GenBank/DDBJ whole genome shotgun (WGS) entry which is preliminary data.</text>
</comment>
<gene>
    <name evidence="1" type="ORF">A4A49_08423</name>
</gene>
<proteinExistence type="predicted"/>
<accession>A0A314KSI5</accession>
<evidence type="ECO:0000313" key="2">
    <source>
        <dbReference type="Proteomes" id="UP000187609"/>
    </source>
</evidence>
<sequence length="114" mass="13483">MEKLMSVVENPKGFIKLDRFDGTNFTRWRDKMIFLLSALNIYYVLDSALPAMHEPTVEDSDAVKEERKKREHDEPLCRGHILNTLADRLYEFYCNLKSPREIWTALQTAYLNEK</sequence>
<dbReference type="Proteomes" id="UP000187609">
    <property type="component" value="Unassembled WGS sequence"/>
</dbReference>
<dbReference type="SMR" id="A0A314KSI5"/>
<dbReference type="Gramene" id="OIT32316">
    <property type="protein sequence ID" value="OIT32316"/>
    <property type="gene ID" value="A4A49_08423"/>
</dbReference>
<dbReference type="EMBL" id="MJEQ01001082">
    <property type="protein sequence ID" value="OIT32316.1"/>
    <property type="molecule type" value="Genomic_DNA"/>
</dbReference>
<evidence type="ECO:0000313" key="1">
    <source>
        <dbReference type="EMBL" id="OIT32316.1"/>
    </source>
</evidence>
<protein>
    <submittedName>
        <fullName evidence="1">Uncharacterized protein</fullName>
    </submittedName>
</protein>
<name>A0A314KSI5_NICAT</name>